<feature type="transmembrane region" description="Helical" evidence="1">
    <location>
        <begin position="114"/>
        <end position="135"/>
    </location>
</feature>
<feature type="domain" description="DUF2062" evidence="2">
    <location>
        <begin position="66"/>
        <end position="196"/>
    </location>
</feature>
<evidence type="ECO:0000313" key="3">
    <source>
        <dbReference type="EMBL" id="GLB51661.1"/>
    </source>
</evidence>
<evidence type="ECO:0000313" key="4">
    <source>
        <dbReference type="Proteomes" id="UP001143545"/>
    </source>
</evidence>
<keyword evidence="1" id="KW-0472">Membrane</keyword>
<dbReference type="PANTHER" id="PTHR40547">
    <property type="entry name" value="SLL0298 PROTEIN"/>
    <property type="match status" value="1"/>
</dbReference>
<gene>
    <name evidence="3" type="ORF">NBRC110019_07000</name>
</gene>
<feature type="transmembrane region" description="Helical" evidence="1">
    <location>
        <begin position="79"/>
        <end position="102"/>
    </location>
</feature>
<keyword evidence="1" id="KW-0812">Transmembrane</keyword>
<dbReference type="Proteomes" id="UP001143545">
    <property type="component" value="Unassembled WGS sequence"/>
</dbReference>
<dbReference type="AlphaFoldDB" id="A0A9W6B336"/>
<evidence type="ECO:0000256" key="1">
    <source>
        <dbReference type="SAM" id="Phobius"/>
    </source>
</evidence>
<keyword evidence="4" id="KW-1185">Reference proteome</keyword>
<organism evidence="3 4">
    <name type="scientific">Neptunitalea chrysea</name>
    <dbReference type="NCBI Taxonomy" id="1647581"/>
    <lineage>
        <taxon>Bacteria</taxon>
        <taxon>Pseudomonadati</taxon>
        <taxon>Bacteroidota</taxon>
        <taxon>Flavobacteriia</taxon>
        <taxon>Flavobacteriales</taxon>
        <taxon>Flavobacteriaceae</taxon>
        <taxon>Neptunitalea</taxon>
    </lineage>
</organism>
<dbReference type="Pfam" id="PF09835">
    <property type="entry name" value="DUF2062"/>
    <property type="match status" value="1"/>
</dbReference>
<protein>
    <recommendedName>
        <fullName evidence="2">DUF2062 domain-containing protein</fullName>
    </recommendedName>
</protein>
<reference evidence="3" key="1">
    <citation type="submission" date="2022-07" db="EMBL/GenBank/DDBJ databases">
        <title>Taxonomy of Novel Oxalotrophic and Methylotrophic Bacteria.</title>
        <authorList>
            <person name="Sahin N."/>
            <person name="Tani A."/>
        </authorList>
    </citation>
    <scope>NUCLEOTIDE SEQUENCE</scope>
    <source>
        <strain evidence="3">AM327</strain>
    </source>
</reference>
<comment type="caution">
    <text evidence="3">The sequence shown here is derived from an EMBL/GenBank/DDBJ whole genome shotgun (WGS) entry which is preliminary data.</text>
</comment>
<dbReference type="PANTHER" id="PTHR40547:SF1">
    <property type="entry name" value="SLL0298 PROTEIN"/>
    <property type="match status" value="1"/>
</dbReference>
<feature type="transmembrane region" description="Helical" evidence="1">
    <location>
        <begin position="165"/>
        <end position="189"/>
    </location>
</feature>
<name>A0A9W6B336_9FLAO</name>
<evidence type="ECO:0000259" key="2">
    <source>
        <dbReference type="Pfam" id="PF09835"/>
    </source>
</evidence>
<keyword evidence="1" id="KW-1133">Transmembrane helix</keyword>
<proteinExistence type="predicted"/>
<dbReference type="InterPro" id="IPR018639">
    <property type="entry name" value="DUF2062"/>
</dbReference>
<feature type="transmembrane region" description="Helical" evidence="1">
    <location>
        <begin position="25"/>
        <end position="46"/>
    </location>
</feature>
<sequence length="198" mass="22706">MEMSNLLNLNKAFDKYTGDEVVKRFLFHVQVVYLQIWHAMVLLFYWKPKIIISNFKSKGFKKFLREDILGSNDTPRKKALSVALGIVVGFTPFYGFQSIIVLSLASIFKLNRAIALATSYISIPPLIPFIVYASLKTGYWVLGNHAPLTLDAIFNKVDIWEQIEFYLLGSLVLCVVLGVFFGMLTYTWLTYLNKRKTT</sequence>
<dbReference type="EMBL" id="BRVP01000004">
    <property type="protein sequence ID" value="GLB51661.1"/>
    <property type="molecule type" value="Genomic_DNA"/>
</dbReference>
<accession>A0A9W6B336</accession>